<comment type="caution">
    <text evidence="7">The sequence shown here is derived from an EMBL/GenBank/DDBJ whole genome shotgun (WGS) entry which is preliminary data.</text>
</comment>
<feature type="transmembrane region" description="Helical" evidence="6">
    <location>
        <begin position="235"/>
        <end position="257"/>
    </location>
</feature>
<gene>
    <name evidence="7" type="ORF">MGALLINA_00970</name>
</gene>
<keyword evidence="5 6" id="KW-0472">Membrane</keyword>
<keyword evidence="4 6" id="KW-1133">Transmembrane helix</keyword>
<feature type="transmembrane region" description="Helical" evidence="6">
    <location>
        <begin position="269"/>
        <end position="295"/>
    </location>
</feature>
<dbReference type="PATRIC" id="fig|29557.3.peg.88"/>
<dbReference type="EMBL" id="LVLH01000020">
    <property type="protein sequence ID" value="OAB49062.1"/>
    <property type="molecule type" value="Genomic_DNA"/>
</dbReference>
<feature type="transmembrane region" description="Helical" evidence="6">
    <location>
        <begin position="154"/>
        <end position="177"/>
    </location>
</feature>
<evidence type="ECO:0000256" key="2">
    <source>
        <dbReference type="ARBA" id="ARBA00022475"/>
    </source>
</evidence>
<evidence type="ECO:0000313" key="7">
    <source>
        <dbReference type="EMBL" id="OAB49062.1"/>
    </source>
</evidence>
<feature type="transmembrane region" description="Helical" evidence="6">
    <location>
        <begin position="198"/>
        <end position="223"/>
    </location>
</feature>
<dbReference type="PANTHER" id="PTHR30213:SF0">
    <property type="entry name" value="UPF0761 MEMBRANE PROTEIN YIHY"/>
    <property type="match status" value="1"/>
</dbReference>
<evidence type="ECO:0000256" key="3">
    <source>
        <dbReference type="ARBA" id="ARBA00022692"/>
    </source>
</evidence>
<feature type="transmembrane region" description="Helical" evidence="6">
    <location>
        <begin position="98"/>
        <end position="118"/>
    </location>
</feature>
<dbReference type="RefSeq" id="WP_063625891.1">
    <property type="nucleotide sequence ID" value="NZ_LVLH01000020.1"/>
</dbReference>
<dbReference type="PANTHER" id="PTHR30213">
    <property type="entry name" value="INNER MEMBRANE PROTEIN YHJD"/>
    <property type="match status" value="1"/>
</dbReference>
<dbReference type="STRING" id="29557.MGALLINA_00970"/>
<dbReference type="AlphaFoldDB" id="A0A168RKC3"/>
<evidence type="ECO:0000313" key="8">
    <source>
        <dbReference type="Proteomes" id="UP000076983"/>
    </source>
</evidence>
<sequence>MKKKNNKNIYSGNNLKKINKAYNQELKAFVLNKNIRNNKKEIQFLFFEKLLKLFLKFILLCAITRFTWKNRPKIDELVDRAHAKFSSKENSFIPISQAFYFLVSFAPIITMITLLLSFVPGYDQIFLNVILAKIIPGLNQVFKLEIVTNLKSQYISMIILFLTSLWLSSNGYAKFVYTQSYIYNHEKMGNIITNRLRGFFIVLGITLYLFIVILFYIFIYNTFIKYISNPVSQNVFFYITFCLYLPVVSYFGFLFLFKFSPKFKLSWNQINPGVLISTVPMFLFVSIFGLLTSFINYGKYGLIGTFMYVALFVMFFSYFVWLGIIINESYYKTYFSSYTIDKNNFWSRKIKI</sequence>
<evidence type="ECO:0000256" key="4">
    <source>
        <dbReference type="ARBA" id="ARBA00022989"/>
    </source>
</evidence>
<dbReference type="InterPro" id="IPR017039">
    <property type="entry name" value="Virul_fac_BrkB"/>
</dbReference>
<protein>
    <submittedName>
        <fullName evidence="7">Uncharacterized protein</fullName>
    </submittedName>
</protein>
<dbReference type="OrthoDB" id="397438at2"/>
<keyword evidence="8" id="KW-1185">Reference proteome</keyword>
<name>A0A168RKC3_9BACT</name>
<keyword evidence="3 6" id="KW-0812">Transmembrane</keyword>
<feature type="transmembrane region" description="Helical" evidence="6">
    <location>
        <begin position="301"/>
        <end position="326"/>
    </location>
</feature>
<accession>A0A168RKC3</accession>
<comment type="subcellular location">
    <subcellularLocation>
        <location evidence="1">Cell membrane</location>
        <topology evidence="1">Multi-pass membrane protein</topology>
    </subcellularLocation>
</comment>
<dbReference type="GO" id="GO:0005886">
    <property type="term" value="C:plasma membrane"/>
    <property type="evidence" value="ECO:0007669"/>
    <property type="project" value="UniProtKB-SubCell"/>
</dbReference>
<evidence type="ECO:0000256" key="5">
    <source>
        <dbReference type="ARBA" id="ARBA00023136"/>
    </source>
</evidence>
<reference evidence="7 8" key="1">
    <citation type="submission" date="2016-03" db="EMBL/GenBank/DDBJ databases">
        <title>Genome sequence of Mycoplasma gallinarum strain Mgn_IPT.</title>
        <authorList>
            <person name="Yacoub E."/>
            <person name="Sirand-Pugnet P."/>
            <person name="Barre A."/>
            <person name="Maurier F."/>
            <person name="Blanchard A."/>
            <person name="Ben Abdelmoumen B.M."/>
        </authorList>
    </citation>
    <scope>NUCLEOTIDE SEQUENCE [LARGE SCALE GENOMIC DNA]</scope>
    <source>
        <strain evidence="7 8">Mgn_IPT</strain>
    </source>
</reference>
<organism evidence="7 8">
    <name type="scientific">Mycoplasmopsis gallinarum</name>
    <dbReference type="NCBI Taxonomy" id="29557"/>
    <lineage>
        <taxon>Bacteria</taxon>
        <taxon>Bacillati</taxon>
        <taxon>Mycoplasmatota</taxon>
        <taxon>Mycoplasmoidales</taxon>
        <taxon>Metamycoplasmataceae</taxon>
        <taxon>Mycoplasmopsis</taxon>
    </lineage>
</organism>
<dbReference type="Proteomes" id="UP000076983">
    <property type="component" value="Unassembled WGS sequence"/>
</dbReference>
<keyword evidence="2" id="KW-1003">Cell membrane</keyword>
<dbReference type="Pfam" id="PF03631">
    <property type="entry name" value="Virul_fac_BrkB"/>
    <property type="match status" value="1"/>
</dbReference>
<evidence type="ECO:0000256" key="1">
    <source>
        <dbReference type="ARBA" id="ARBA00004651"/>
    </source>
</evidence>
<evidence type="ECO:0000256" key="6">
    <source>
        <dbReference type="SAM" id="Phobius"/>
    </source>
</evidence>
<proteinExistence type="predicted"/>